<feature type="domain" description="F-box" evidence="1">
    <location>
        <begin position="1"/>
        <end position="48"/>
    </location>
</feature>
<reference evidence="2" key="1">
    <citation type="submission" date="2021-03" db="EMBL/GenBank/DDBJ databases">
        <title>Chromosome level genome of the anhydrobiotic midge Polypedilum vanderplanki.</title>
        <authorList>
            <person name="Yoshida Y."/>
            <person name="Kikawada T."/>
            <person name="Gusev O."/>
        </authorList>
    </citation>
    <scope>NUCLEOTIDE SEQUENCE</scope>
    <source>
        <strain evidence="2">NIAS01</strain>
        <tissue evidence="2">Whole body or cell culture</tissue>
    </source>
</reference>
<protein>
    <recommendedName>
        <fullName evidence="1">F-box domain-containing protein</fullName>
    </recommendedName>
</protein>
<dbReference type="SMART" id="SM00256">
    <property type="entry name" value="FBOX"/>
    <property type="match status" value="1"/>
</dbReference>
<evidence type="ECO:0000313" key="2">
    <source>
        <dbReference type="EMBL" id="KAG5678805.1"/>
    </source>
</evidence>
<keyword evidence="3" id="KW-1185">Reference proteome</keyword>
<evidence type="ECO:0000313" key="3">
    <source>
        <dbReference type="Proteomes" id="UP001107558"/>
    </source>
</evidence>
<comment type="caution">
    <text evidence="2">The sequence shown here is derived from an EMBL/GenBank/DDBJ whole genome shotgun (WGS) entry which is preliminary data.</text>
</comment>
<dbReference type="OrthoDB" id="6577359at2759"/>
<dbReference type="InterPro" id="IPR001810">
    <property type="entry name" value="F-box_dom"/>
</dbReference>
<dbReference type="EMBL" id="JADBJN010000002">
    <property type="protein sequence ID" value="KAG5678805.1"/>
    <property type="molecule type" value="Genomic_DNA"/>
</dbReference>
<name>A0A9J6CA86_POLVA</name>
<proteinExistence type="predicted"/>
<gene>
    <name evidence="2" type="ORF">PVAND_008439</name>
</gene>
<dbReference type="AlphaFoldDB" id="A0A9J6CA86"/>
<accession>A0A9J6CA86</accession>
<dbReference type="SUPFAM" id="SSF81383">
    <property type="entry name" value="F-box domain"/>
    <property type="match status" value="1"/>
</dbReference>
<dbReference type="InterPro" id="IPR036047">
    <property type="entry name" value="F-box-like_dom_sf"/>
</dbReference>
<dbReference type="Pfam" id="PF12937">
    <property type="entry name" value="F-box-like"/>
    <property type="match status" value="1"/>
</dbReference>
<dbReference type="Proteomes" id="UP001107558">
    <property type="component" value="Chromosome 2"/>
</dbReference>
<evidence type="ECO:0000259" key="1">
    <source>
        <dbReference type="PROSITE" id="PS50181"/>
    </source>
</evidence>
<dbReference type="PROSITE" id="PS50181">
    <property type="entry name" value="FBOX"/>
    <property type="match status" value="1"/>
</dbReference>
<dbReference type="Gene3D" id="1.20.1280.50">
    <property type="match status" value="1"/>
</dbReference>
<sequence>MDFTKVLPIELSELIFQYLKTKELLGVTLVSKSWNTFIGESQNLMKNIKIVYDLNHKSSQLLKWKKIIPKSLRIYQNVEFAKIDAKLIKKIFYIFKSKNNQVKRLKFFDVHFNNTEELADFIELFNPTVNEIILDCIEVKKIQKIYCDEMENLRKFKLISYQSLDCINVFLGAKNLLSLEIQAENVTLEKTLNFENIEILVKLLHQNEKLKNFNLSIYMDNQHLENQERISIFPFKLCGFKNSNIDLKNFFVIQIQSLYLDNDDYSDDLATIFKIPKLKEAILSLISRGLIVGLPLLTEEEREEISVLEVSLHFKKFKEYLSNTVLFWLGLV</sequence>
<organism evidence="2 3">
    <name type="scientific">Polypedilum vanderplanki</name>
    <name type="common">Sleeping chironomid midge</name>
    <dbReference type="NCBI Taxonomy" id="319348"/>
    <lineage>
        <taxon>Eukaryota</taxon>
        <taxon>Metazoa</taxon>
        <taxon>Ecdysozoa</taxon>
        <taxon>Arthropoda</taxon>
        <taxon>Hexapoda</taxon>
        <taxon>Insecta</taxon>
        <taxon>Pterygota</taxon>
        <taxon>Neoptera</taxon>
        <taxon>Endopterygota</taxon>
        <taxon>Diptera</taxon>
        <taxon>Nematocera</taxon>
        <taxon>Chironomoidea</taxon>
        <taxon>Chironomidae</taxon>
        <taxon>Chironominae</taxon>
        <taxon>Polypedilum</taxon>
        <taxon>Polypedilum</taxon>
    </lineage>
</organism>